<organism evidence="3 4">
    <name type="scientific">Giardia intestinalis</name>
    <name type="common">Giardia lamblia</name>
    <dbReference type="NCBI Taxonomy" id="5741"/>
    <lineage>
        <taxon>Eukaryota</taxon>
        <taxon>Metamonada</taxon>
        <taxon>Diplomonadida</taxon>
        <taxon>Hexamitidae</taxon>
        <taxon>Giardiinae</taxon>
        <taxon>Giardia</taxon>
    </lineage>
</organism>
<dbReference type="Proteomes" id="UP000018320">
    <property type="component" value="Unassembled WGS sequence"/>
</dbReference>
<feature type="region of interest" description="Disordered" evidence="2">
    <location>
        <begin position="61"/>
        <end position="91"/>
    </location>
</feature>
<evidence type="ECO:0000256" key="1">
    <source>
        <dbReference type="SAM" id="Coils"/>
    </source>
</evidence>
<reference evidence="3 4" key="2">
    <citation type="journal article" date="2013" name="Genome Biol. Evol.">
        <title>Genome sequencing of Giardia lamblia genotypes A2 and B isolates (DH and GS) and comparative analysis with the genomes of genotypes A1 and E (WB and Pig).</title>
        <authorList>
            <person name="Adam R.D."/>
            <person name="Dahlstrom E.W."/>
            <person name="Martens C.A."/>
            <person name="Bruno D.P."/>
            <person name="Barbian K.D."/>
            <person name="Ricklefs S.M."/>
            <person name="Hernandez M.M."/>
            <person name="Narla N.P."/>
            <person name="Patel R.B."/>
            <person name="Porcella S.F."/>
            <person name="Nash T.E."/>
        </authorList>
    </citation>
    <scope>NUCLEOTIDE SEQUENCE [LARGE SCALE GENOMIC DNA]</scope>
    <source>
        <strain evidence="3 4">DH</strain>
    </source>
</reference>
<keyword evidence="1" id="KW-0175">Coiled coil</keyword>
<evidence type="ECO:0000313" key="3">
    <source>
        <dbReference type="EMBL" id="ESU38045.1"/>
    </source>
</evidence>
<feature type="coiled-coil region" evidence="1">
    <location>
        <begin position="268"/>
        <end position="301"/>
    </location>
</feature>
<reference evidence="4" key="1">
    <citation type="submission" date="2012-02" db="EMBL/GenBank/DDBJ databases">
        <title>Genome sequencing of Giardia lamblia Genotypes A2 and B isolates (DH and GS) and comparative analysis with the genomes of Genotypes A1 and E (WB and Pig).</title>
        <authorList>
            <person name="Adam R."/>
            <person name="Dahlstrom E."/>
            <person name="Martens C."/>
            <person name="Bruno D."/>
            <person name="Barbian K."/>
            <person name="Porcella S.F."/>
            <person name="Nash T."/>
        </authorList>
    </citation>
    <scope>NUCLEOTIDE SEQUENCE</scope>
    <source>
        <strain evidence="4">DH</strain>
    </source>
</reference>
<feature type="region of interest" description="Disordered" evidence="2">
    <location>
        <begin position="428"/>
        <end position="448"/>
    </location>
</feature>
<dbReference type="EMBL" id="AHGT01000018">
    <property type="protein sequence ID" value="ESU38045.1"/>
    <property type="molecule type" value="Genomic_DNA"/>
</dbReference>
<evidence type="ECO:0000313" key="4">
    <source>
        <dbReference type="Proteomes" id="UP000018320"/>
    </source>
</evidence>
<dbReference type="VEuPathDB" id="GiardiaDB:GL50581_4041"/>
<evidence type="ECO:0000256" key="2">
    <source>
        <dbReference type="SAM" id="MobiDB-lite"/>
    </source>
</evidence>
<dbReference type="AlphaFoldDB" id="V6TM46"/>
<gene>
    <name evidence="3" type="ORF">DHA2_11557</name>
</gene>
<proteinExistence type="predicted"/>
<dbReference type="VEuPathDB" id="GiardiaDB:GL50803_0011557"/>
<dbReference type="VEuPathDB" id="GiardiaDB:DHA2_11557"/>
<comment type="caution">
    <text evidence="3">The sequence shown here is derived from an EMBL/GenBank/DDBJ whole genome shotgun (WGS) entry which is preliminary data.</text>
</comment>
<name>V6TM46_GIAIN</name>
<accession>V6TM46</accession>
<sequence length="610" mass="68966">MFASKKFKKIAVAAMTDWHTTGKHEDEEQLYEREYAADPPRKRMRLPIRLATGEVLYRAPDGSFTSNPAEEPAVAPASTEESIEQQRVKPKGHTYASKEAYFISEDAVRSQMAFLCTKVMASPDSRQIVAELVSFLADYEALSSRFSDRLTEEIDISLDILLKDVGGHGPLAGLSRERQRKLQERQRQLVRLCLQGNGNAKDKVLSAIELDKIGYTANNLVISLGKYLEKARYSIKHMFVFDIFLSLRIADGVSDLDPSAGRGIKFFLKRLDSELKTVRSNKKMTKRQRSLAIELKEYKNELKREGIRQSQNDMVAVHSSTLTELFAIFTIILRKQFNHCVYALEKVFLGCERYHRFLSVMYVKDLSAVIRNMLLSSILSMPEAILDQRIHVLDSLTTQTTRTLARGVLRDASVPIASSLKTLLKAKGSRESGGAEGTKSVKSAKDSKACPTNIQPMFSQKVKQVFGLSKEFSRLESLFTQKLLEKDIYATRGFVLPVRAGITGCLVVGKIQSELKGLNDVIELDLIIPLFYLLIHSVDVTTAEMTKLYVRGLFYCIQPSIGTRERIEVVKKYLQLMKHIAIERESWTIIESYYQSLAKRHGDDEDSDGF</sequence>
<dbReference type="VEuPathDB" id="GiardiaDB:QR46_1324"/>
<protein>
    <submittedName>
        <fullName evidence="3">Putative membrane associated protein</fullName>
    </submittedName>
</protein>